<name>A0A645G8R9_9ZZZZ</name>
<proteinExistence type="predicted"/>
<sequence>MVAAGVSVTATNFIISNGSYVSAHGTLMKWQASGNRTIYIEGTKYAFSDSNGNGTTEYDGDYYAYSNYTSHNSNFANLFYERMWGNDVFDIVSWS</sequence>
<dbReference type="AlphaFoldDB" id="A0A645G8R9"/>
<dbReference type="EMBL" id="VSSQ01071429">
    <property type="protein sequence ID" value="MPN23035.1"/>
    <property type="molecule type" value="Genomic_DNA"/>
</dbReference>
<reference evidence="1" key="1">
    <citation type="submission" date="2019-08" db="EMBL/GenBank/DDBJ databases">
        <authorList>
            <person name="Kucharzyk K."/>
            <person name="Murdoch R.W."/>
            <person name="Higgins S."/>
            <person name="Loffler F."/>
        </authorList>
    </citation>
    <scope>NUCLEOTIDE SEQUENCE</scope>
</reference>
<accession>A0A645G8R9</accession>
<gene>
    <name evidence="1" type="ORF">SDC9_170420</name>
</gene>
<evidence type="ECO:0000313" key="1">
    <source>
        <dbReference type="EMBL" id="MPN23035.1"/>
    </source>
</evidence>
<organism evidence="1">
    <name type="scientific">bioreactor metagenome</name>
    <dbReference type="NCBI Taxonomy" id="1076179"/>
    <lineage>
        <taxon>unclassified sequences</taxon>
        <taxon>metagenomes</taxon>
        <taxon>ecological metagenomes</taxon>
    </lineage>
</organism>
<comment type="caution">
    <text evidence="1">The sequence shown here is derived from an EMBL/GenBank/DDBJ whole genome shotgun (WGS) entry which is preliminary data.</text>
</comment>
<protein>
    <submittedName>
        <fullName evidence="1">Uncharacterized protein</fullName>
    </submittedName>
</protein>